<comment type="subcellular location">
    <subcellularLocation>
        <location evidence="1 8">Cell membrane</location>
        <topology evidence="1 8">Multi-pass membrane protein</topology>
    </subcellularLocation>
</comment>
<dbReference type="InterPro" id="IPR044173">
    <property type="entry name" value="CASPL"/>
</dbReference>
<keyword evidence="6 8" id="KW-1133">Transmembrane helix</keyword>
<dbReference type="Pfam" id="PF04535">
    <property type="entry name" value="CASP_dom"/>
    <property type="match status" value="1"/>
</dbReference>
<dbReference type="PANTHER" id="PTHR36488">
    <property type="entry name" value="CASP-LIKE PROTEIN 1U1"/>
    <property type="match status" value="1"/>
</dbReference>
<evidence type="ECO:0000256" key="5">
    <source>
        <dbReference type="ARBA" id="ARBA00022692"/>
    </source>
</evidence>
<evidence type="ECO:0000256" key="2">
    <source>
        <dbReference type="ARBA" id="ARBA00007651"/>
    </source>
</evidence>
<sequence>MADIETKLSQNQPLKTQKIFTGAQIFLRIVVVATSFASTWLMLTNKQIIDIGGFVLDANYKYSPEFKFLSYANIVVGAFSFMSFLFLVLVGRRSSNPTQYFILFLHDLALMSLLLGACAAATAIGSLGKYGNSHTGWMQICDHFGKFCNRATTSVAFSYFSLVCLLILTITSASKSRQIQDPDLEKASDDSMRLPT</sequence>
<evidence type="ECO:0000256" key="6">
    <source>
        <dbReference type="ARBA" id="ARBA00022989"/>
    </source>
</evidence>
<evidence type="ECO:0000256" key="1">
    <source>
        <dbReference type="ARBA" id="ARBA00004651"/>
    </source>
</evidence>
<feature type="transmembrane region" description="Helical" evidence="8">
    <location>
        <begin position="68"/>
        <end position="89"/>
    </location>
</feature>
<reference evidence="10 11" key="1">
    <citation type="submission" date="2020-10" db="EMBL/GenBank/DDBJ databases">
        <title>Plant Genome Project.</title>
        <authorList>
            <person name="Zhang R.-G."/>
        </authorList>
    </citation>
    <scope>NUCLEOTIDE SEQUENCE [LARGE SCALE GENOMIC DNA]</scope>
    <source>
        <strain evidence="10">FAFU-HL-1</strain>
        <tissue evidence="10">Leaf</tissue>
    </source>
</reference>
<dbReference type="Proteomes" id="UP000657918">
    <property type="component" value="Unassembled WGS sequence"/>
</dbReference>
<dbReference type="InterPro" id="IPR006459">
    <property type="entry name" value="CASP/CASPL"/>
</dbReference>
<proteinExistence type="inferred from homology"/>
<keyword evidence="5 8" id="KW-0812">Transmembrane</keyword>
<accession>A0A835JJ34</accession>
<evidence type="ECO:0000256" key="8">
    <source>
        <dbReference type="RuleBase" id="RU361233"/>
    </source>
</evidence>
<dbReference type="AlphaFoldDB" id="A0A835JJ34"/>
<evidence type="ECO:0000259" key="9">
    <source>
        <dbReference type="Pfam" id="PF04535"/>
    </source>
</evidence>
<evidence type="ECO:0000256" key="3">
    <source>
        <dbReference type="ARBA" id="ARBA00011489"/>
    </source>
</evidence>
<protein>
    <recommendedName>
        <fullName evidence="8">CASP-like protein</fullName>
    </recommendedName>
</protein>
<comment type="subunit">
    <text evidence="3 8">Homodimer and heterodimers.</text>
</comment>
<comment type="similarity">
    <text evidence="2 8">Belongs to the Casparian strip membrane proteins (CASP) family.</text>
</comment>
<evidence type="ECO:0000313" key="10">
    <source>
        <dbReference type="EMBL" id="KAF9671760.1"/>
    </source>
</evidence>
<feature type="transmembrane region" description="Helical" evidence="8">
    <location>
        <begin position="25"/>
        <end position="43"/>
    </location>
</feature>
<name>A0A835JJ34_9ROSI</name>
<dbReference type="NCBIfam" id="TIGR01569">
    <property type="entry name" value="A_tha_TIGR01569"/>
    <property type="match status" value="1"/>
</dbReference>
<comment type="caution">
    <text evidence="10">The sequence shown here is derived from an EMBL/GenBank/DDBJ whole genome shotgun (WGS) entry which is preliminary data.</text>
</comment>
<dbReference type="InterPro" id="IPR006702">
    <property type="entry name" value="CASP_dom"/>
</dbReference>
<gene>
    <name evidence="10" type="ORF">SADUNF_Sadunf12G0081900</name>
</gene>
<evidence type="ECO:0000313" key="11">
    <source>
        <dbReference type="Proteomes" id="UP000657918"/>
    </source>
</evidence>
<dbReference type="OrthoDB" id="1904499at2759"/>
<evidence type="ECO:0000256" key="7">
    <source>
        <dbReference type="ARBA" id="ARBA00023136"/>
    </source>
</evidence>
<keyword evidence="4 8" id="KW-1003">Cell membrane</keyword>
<dbReference type="EMBL" id="JADGMS010000012">
    <property type="protein sequence ID" value="KAF9671760.1"/>
    <property type="molecule type" value="Genomic_DNA"/>
</dbReference>
<dbReference type="PANTHER" id="PTHR36488:SF8">
    <property type="entry name" value="CASP-LIKE PROTEIN 1U1"/>
    <property type="match status" value="1"/>
</dbReference>
<feature type="transmembrane region" description="Helical" evidence="8">
    <location>
        <begin position="156"/>
        <end position="174"/>
    </location>
</feature>
<feature type="transmembrane region" description="Helical" evidence="8">
    <location>
        <begin position="101"/>
        <end position="124"/>
    </location>
</feature>
<keyword evidence="11" id="KW-1185">Reference proteome</keyword>
<dbReference type="GO" id="GO:0005886">
    <property type="term" value="C:plasma membrane"/>
    <property type="evidence" value="ECO:0007669"/>
    <property type="project" value="UniProtKB-SubCell"/>
</dbReference>
<keyword evidence="7 8" id="KW-0472">Membrane</keyword>
<feature type="domain" description="Casparian strip membrane protein" evidence="9">
    <location>
        <begin position="20"/>
        <end position="164"/>
    </location>
</feature>
<evidence type="ECO:0000256" key="4">
    <source>
        <dbReference type="ARBA" id="ARBA00022475"/>
    </source>
</evidence>
<organism evidence="10 11">
    <name type="scientific">Salix dunnii</name>
    <dbReference type="NCBI Taxonomy" id="1413687"/>
    <lineage>
        <taxon>Eukaryota</taxon>
        <taxon>Viridiplantae</taxon>
        <taxon>Streptophyta</taxon>
        <taxon>Embryophyta</taxon>
        <taxon>Tracheophyta</taxon>
        <taxon>Spermatophyta</taxon>
        <taxon>Magnoliopsida</taxon>
        <taxon>eudicotyledons</taxon>
        <taxon>Gunneridae</taxon>
        <taxon>Pentapetalae</taxon>
        <taxon>rosids</taxon>
        <taxon>fabids</taxon>
        <taxon>Malpighiales</taxon>
        <taxon>Salicaceae</taxon>
        <taxon>Saliceae</taxon>
        <taxon>Salix</taxon>
    </lineage>
</organism>